<dbReference type="InterPro" id="IPR001584">
    <property type="entry name" value="Integrase_cat-core"/>
</dbReference>
<keyword evidence="9" id="KW-0695">RNA-directed DNA polymerase</keyword>
<evidence type="ECO:0000256" key="2">
    <source>
        <dbReference type="ARBA" id="ARBA00012180"/>
    </source>
</evidence>
<dbReference type="AlphaFoldDB" id="A0A9J8BQ92"/>
<dbReference type="InterPro" id="IPR043128">
    <property type="entry name" value="Rev_trsase/Diguanyl_cyclase"/>
</dbReference>
<dbReference type="CDD" id="cd09274">
    <property type="entry name" value="RNase_HI_RT_Ty3"/>
    <property type="match status" value="1"/>
</dbReference>
<dbReference type="PANTHER" id="PTHR37984">
    <property type="entry name" value="PROTEIN CBG26694"/>
    <property type="match status" value="1"/>
</dbReference>
<reference evidence="14" key="1">
    <citation type="submission" date="2025-08" db="UniProtKB">
        <authorList>
            <consortium name="Ensembl"/>
        </authorList>
    </citation>
    <scope>IDENTIFICATION</scope>
</reference>
<dbReference type="CDD" id="cd00303">
    <property type="entry name" value="retropepsin_like"/>
    <property type="match status" value="1"/>
</dbReference>
<dbReference type="FunFam" id="3.30.70.270:FF:000020">
    <property type="entry name" value="Transposon Tf2-6 polyprotein-like Protein"/>
    <property type="match status" value="1"/>
</dbReference>
<dbReference type="Gene3D" id="3.10.10.10">
    <property type="entry name" value="HIV Type 1 Reverse Transcriptase, subunit A, domain 1"/>
    <property type="match status" value="1"/>
</dbReference>
<dbReference type="CDD" id="cd01647">
    <property type="entry name" value="RT_LTR"/>
    <property type="match status" value="1"/>
</dbReference>
<feature type="domain" description="Integrase catalytic" evidence="13">
    <location>
        <begin position="971"/>
        <end position="1137"/>
    </location>
</feature>
<evidence type="ECO:0000256" key="8">
    <source>
        <dbReference type="ARBA" id="ARBA00022801"/>
    </source>
</evidence>
<dbReference type="EC" id="3.1.26.4" evidence="2"/>
<evidence type="ECO:0000256" key="7">
    <source>
        <dbReference type="ARBA" id="ARBA00022759"/>
    </source>
</evidence>
<dbReference type="InterPro" id="IPR000477">
    <property type="entry name" value="RT_dom"/>
</dbReference>
<evidence type="ECO:0000256" key="5">
    <source>
        <dbReference type="ARBA" id="ARBA00022695"/>
    </source>
</evidence>
<accession>A0A9J8BQ92</accession>
<organism evidence="14 15">
    <name type="scientific">Cyprinus carpio carpio</name>
    <dbReference type="NCBI Taxonomy" id="630221"/>
    <lineage>
        <taxon>Eukaryota</taxon>
        <taxon>Metazoa</taxon>
        <taxon>Chordata</taxon>
        <taxon>Craniata</taxon>
        <taxon>Vertebrata</taxon>
        <taxon>Euteleostomi</taxon>
        <taxon>Actinopterygii</taxon>
        <taxon>Neopterygii</taxon>
        <taxon>Teleostei</taxon>
        <taxon>Ostariophysi</taxon>
        <taxon>Cypriniformes</taxon>
        <taxon>Cyprinidae</taxon>
        <taxon>Cyprininae</taxon>
        <taxon>Cyprinus</taxon>
    </lineage>
</organism>
<protein>
    <recommendedName>
        <fullName evidence="10">Gypsy retrotransposon integrase-like protein 1</fullName>
        <ecNumber evidence="3">2.7.7.49</ecNumber>
        <ecNumber evidence="2">3.1.26.4</ecNumber>
    </recommendedName>
</protein>
<dbReference type="Gene3D" id="3.30.420.10">
    <property type="entry name" value="Ribonuclease H-like superfamily/Ribonuclease H"/>
    <property type="match status" value="1"/>
</dbReference>
<dbReference type="InterPro" id="IPR041373">
    <property type="entry name" value="RT_RNaseH"/>
</dbReference>
<dbReference type="InterPro" id="IPR050951">
    <property type="entry name" value="Retrovirus_Pol_polyprotein"/>
</dbReference>
<dbReference type="GeneTree" id="ENSGT01060000248608"/>
<dbReference type="PROSITE" id="PS50994">
    <property type="entry name" value="INTEGRASE"/>
    <property type="match status" value="1"/>
</dbReference>
<dbReference type="Pfam" id="PF00078">
    <property type="entry name" value="RVT_1"/>
    <property type="match status" value="1"/>
</dbReference>
<dbReference type="PROSITE" id="PS50878">
    <property type="entry name" value="RT_POL"/>
    <property type="match status" value="1"/>
</dbReference>
<dbReference type="Gene3D" id="2.40.70.10">
    <property type="entry name" value="Acid Proteases"/>
    <property type="match status" value="1"/>
</dbReference>
<dbReference type="InterPro" id="IPR041588">
    <property type="entry name" value="Integrase_H2C2"/>
</dbReference>
<evidence type="ECO:0000313" key="14">
    <source>
        <dbReference type="Ensembl" id="ENSCCRP00000156511.1"/>
    </source>
</evidence>
<evidence type="ECO:0000256" key="4">
    <source>
        <dbReference type="ARBA" id="ARBA00022679"/>
    </source>
</evidence>
<evidence type="ECO:0000256" key="9">
    <source>
        <dbReference type="ARBA" id="ARBA00022918"/>
    </source>
</evidence>
<dbReference type="GO" id="GO:0003676">
    <property type="term" value="F:nucleic acid binding"/>
    <property type="evidence" value="ECO:0007669"/>
    <property type="project" value="InterPro"/>
</dbReference>
<evidence type="ECO:0000256" key="10">
    <source>
        <dbReference type="ARBA" id="ARBA00039658"/>
    </source>
</evidence>
<evidence type="ECO:0000313" key="15">
    <source>
        <dbReference type="Proteomes" id="UP001108240"/>
    </source>
</evidence>
<reference evidence="14" key="2">
    <citation type="submission" date="2025-09" db="UniProtKB">
        <authorList>
            <consortium name="Ensembl"/>
        </authorList>
    </citation>
    <scope>IDENTIFICATION</scope>
</reference>
<dbReference type="Pfam" id="PF03732">
    <property type="entry name" value="Retrotrans_gag"/>
    <property type="match status" value="1"/>
</dbReference>
<sequence length="1155" mass="128095">PEQSDQNMDSAVSDPLRSALVQQGVLLGQHATQLNTTAQDVEALNARISELVTRVESLQRETTSRGSVLRTGTSQDPEPHANNPPVYDGDPNACQAFLSQCSLVFSLQPRRYANEEAKVAYVLTLLSGRAREWGIAVWRSQAPCCATFADFSQEMAKLFDRSARGDEAAAQLSRLSQRRNSVTDYAIQFQTLAAACGWNESALRARFLEGLDFAIADELAAIELPRELDNLIDLALRVEGRLSRRRKHRQTPAPWRHLEASSSPPVRRRVLVGTFQSSSSPAARTLLPFQLSLQGGSHAGLALVDSGAEGNFLDAASARSWNIPFIPLASPVSAWSLAGSPLTTITHVTPSVSLHIAGNHCEQTELYIIDSPKAPLILGHPWLHKHNPHIDWVSNSVLSWSQSCHVSCLGAAFPPVSVSCVSQVNSSDLTGVPAEYYDLRAVFSKARATSLPPHRPYDCAIDLLPGSSPPKGRLYSLSGPEREAMDKYISESLQNRYPLPLMSSAFELLQGARVFTKLDLRNAYHLVRIREGDEWKTAFNTPSGHYEYLVLPFGLTNAPAVFQGLVNSVLGDMINQFVFVYLDDILIFSPSLQLHTQHVRRVLQRLLENQLFVKAEKCEFHAESVTFLGHIISTRWIKPDPAKIEAVAQWPVPDSRKALQRFLGFANFYRRYIRNFGQIAAPLTALTSTKVSFRWNQEAQVAFDILKSRFVSAPVLLVPDPEAQFIVEVDASDVGVGAVLSQRSLRDGKVHPCAFFSRRLSPAERNYDIGNRELLAVRLALGEWRHWLEGSAQPFLVWTDHKNLEYIRSAKRLSSRQARWALFFGRFNFTLSYRPGSKNVKPDALSRLFGAPEGELAAEAILPEGVVVGALSWGIEQRVEEAGRGVQVPGECPAGRLPVPAALRSEVLQWGHASRLVCHPGIRRTLFAIRQRFWWPTMAKDVRQFVLACPTCAQCKPVNRPPDGLLNPLPIPSRPWSHIALDFVSGLPPSKGNTVILTVVDRFSKAVHFIPLPKLPSARETAQLVVDHVFRFHGLPVDVVSDRGPQFVFRFWREFCRQIGASASLSSGFHPQTNGQCERANQDLGRMLRCLTSNNPSSWCQQLSWLSVYSPCVLSSGSCARSSLSHLLSREFSLKKSSRSHRYPGLGCCANSHSG</sequence>
<dbReference type="Pfam" id="PF17921">
    <property type="entry name" value="Integrase_H2C2"/>
    <property type="match status" value="1"/>
</dbReference>
<evidence type="ECO:0000259" key="12">
    <source>
        <dbReference type="PROSITE" id="PS50878"/>
    </source>
</evidence>
<dbReference type="InterPro" id="IPR005162">
    <property type="entry name" value="Retrotrans_gag_dom"/>
</dbReference>
<dbReference type="InterPro" id="IPR036397">
    <property type="entry name" value="RNaseH_sf"/>
</dbReference>
<dbReference type="GO" id="GO:0003964">
    <property type="term" value="F:RNA-directed DNA polymerase activity"/>
    <property type="evidence" value="ECO:0007669"/>
    <property type="project" value="UniProtKB-KW"/>
</dbReference>
<dbReference type="InterPro" id="IPR012337">
    <property type="entry name" value="RNaseH-like_sf"/>
</dbReference>
<dbReference type="InterPro" id="IPR021109">
    <property type="entry name" value="Peptidase_aspartic_dom_sf"/>
</dbReference>
<feature type="compositionally biased region" description="Polar residues" evidence="11">
    <location>
        <begin position="64"/>
        <end position="76"/>
    </location>
</feature>
<proteinExistence type="inferred from homology"/>
<dbReference type="FunFam" id="3.10.20.370:FF:000003">
    <property type="entry name" value="Transposon Tf2-6 polyprotein"/>
    <property type="match status" value="1"/>
</dbReference>
<dbReference type="SUPFAM" id="SSF56672">
    <property type="entry name" value="DNA/RNA polymerases"/>
    <property type="match status" value="1"/>
</dbReference>
<comment type="similarity">
    <text evidence="1">Belongs to the beta type-B retroviral polymerase family. HERV class-II K(HML-2) pol subfamily.</text>
</comment>
<keyword evidence="15" id="KW-1185">Reference proteome</keyword>
<dbReference type="Gene3D" id="3.30.70.270">
    <property type="match status" value="2"/>
</dbReference>
<evidence type="ECO:0000256" key="3">
    <source>
        <dbReference type="ARBA" id="ARBA00012493"/>
    </source>
</evidence>
<name>A0A9J8BQ92_CYPCA</name>
<dbReference type="Pfam" id="PF17917">
    <property type="entry name" value="RT_RNaseH"/>
    <property type="match status" value="1"/>
</dbReference>
<keyword evidence="8" id="KW-0378">Hydrolase</keyword>
<dbReference type="EC" id="2.7.7.49" evidence="3"/>
<dbReference type="GO" id="GO:0004523">
    <property type="term" value="F:RNA-DNA hybrid ribonuclease activity"/>
    <property type="evidence" value="ECO:0007669"/>
    <property type="project" value="UniProtKB-EC"/>
</dbReference>
<keyword evidence="6" id="KW-0540">Nuclease</keyword>
<dbReference type="Gene3D" id="1.10.340.70">
    <property type="match status" value="1"/>
</dbReference>
<evidence type="ECO:0000256" key="6">
    <source>
        <dbReference type="ARBA" id="ARBA00022722"/>
    </source>
</evidence>
<evidence type="ECO:0000256" key="1">
    <source>
        <dbReference type="ARBA" id="ARBA00010879"/>
    </source>
</evidence>
<dbReference type="SUPFAM" id="SSF50630">
    <property type="entry name" value="Acid proteases"/>
    <property type="match status" value="1"/>
</dbReference>
<evidence type="ECO:0000259" key="13">
    <source>
        <dbReference type="PROSITE" id="PS50994"/>
    </source>
</evidence>
<feature type="region of interest" description="Disordered" evidence="11">
    <location>
        <begin position="62"/>
        <end position="85"/>
    </location>
</feature>
<dbReference type="Gene3D" id="3.10.20.370">
    <property type="match status" value="1"/>
</dbReference>
<feature type="domain" description="Reverse transcriptase" evidence="12">
    <location>
        <begin position="445"/>
        <end position="632"/>
    </location>
</feature>
<dbReference type="Pfam" id="PF00665">
    <property type="entry name" value="rve"/>
    <property type="match status" value="1"/>
</dbReference>
<keyword evidence="4" id="KW-0808">Transferase</keyword>
<dbReference type="Proteomes" id="UP001108240">
    <property type="component" value="Unplaced"/>
</dbReference>
<keyword evidence="7" id="KW-0255">Endonuclease</keyword>
<evidence type="ECO:0000256" key="11">
    <source>
        <dbReference type="SAM" id="MobiDB-lite"/>
    </source>
</evidence>
<dbReference type="Ensembl" id="ENSCCRT00000164547.1">
    <property type="protein sequence ID" value="ENSCCRP00000156511.1"/>
    <property type="gene ID" value="ENSCCRG00000054034.1"/>
</dbReference>
<dbReference type="PANTHER" id="PTHR37984:SF5">
    <property type="entry name" value="PROTEIN NYNRIN-LIKE"/>
    <property type="match status" value="1"/>
</dbReference>
<dbReference type="GO" id="GO:0015074">
    <property type="term" value="P:DNA integration"/>
    <property type="evidence" value="ECO:0007669"/>
    <property type="project" value="InterPro"/>
</dbReference>
<dbReference type="FunFam" id="1.10.340.70:FF:000001">
    <property type="entry name" value="Retrovirus-related Pol polyprotein from transposon gypsy-like Protein"/>
    <property type="match status" value="1"/>
</dbReference>
<dbReference type="InterPro" id="IPR043502">
    <property type="entry name" value="DNA/RNA_pol_sf"/>
</dbReference>
<keyword evidence="5" id="KW-0548">Nucleotidyltransferase</keyword>
<dbReference type="SUPFAM" id="SSF53098">
    <property type="entry name" value="Ribonuclease H-like"/>
    <property type="match status" value="1"/>
</dbReference>